<dbReference type="OMA" id="WRRTEST"/>
<evidence type="ECO:0000256" key="6">
    <source>
        <dbReference type="ARBA" id="ARBA00022741"/>
    </source>
</evidence>
<dbReference type="GO" id="GO:0005524">
    <property type="term" value="F:ATP binding"/>
    <property type="evidence" value="ECO:0007669"/>
    <property type="project" value="UniProtKB-KW"/>
</dbReference>
<accession>A0A8J5XS81</accession>
<dbReference type="InterPro" id="IPR012795">
    <property type="entry name" value="tRNA_Ile_lys_synt_N"/>
</dbReference>
<evidence type="ECO:0000259" key="10">
    <source>
        <dbReference type="Pfam" id="PF01171"/>
    </source>
</evidence>
<feature type="signal peptide" evidence="9">
    <location>
        <begin position="1"/>
        <end position="19"/>
    </location>
</feature>
<evidence type="ECO:0000256" key="1">
    <source>
        <dbReference type="ARBA" id="ARBA00004496"/>
    </source>
</evidence>
<dbReference type="EC" id="6.3.4.19" evidence="2"/>
<evidence type="ECO:0000256" key="9">
    <source>
        <dbReference type="SAM" id="SignalP"/>
    </source>
</evidence>
<dbReference type="PANTHER" id="PTHR43033">
    <property type="entry name" value="TRNA(ILE)-LYSIDINE SYNTHASE-RELATED"/>
    <property type="match status" value="1"/>
</dbReference>
<dbReference type="GO" id="GO:0032267">
    <property type="term" value="F:tRNA(Ile)-lysidine synthase activity"/>
    <property type="evidence" value="ECO:0007669"/>
    <property type="project" value="UniProtKB-EC"/>
</dbReference>
<dbReference type="NCBIfam" id="TIGR02433">
    <property type="entry name" value="lysidine_TilS_C"/>
    <property type="match status" value="1"/>
</dbReference>
<dbReference type="HAMAP" id="MF_01161">
    <property type="entry name" value="tRNA_Ile_lys_synt"/>
    <property type="match status" value="1"/>
</dbReference>
<name>A0A8J5XS81_DIALT</name>
<reference evidence="13" key="1">
    <citation type="submission" date="2021-05" db="EMBL/GenBank/DDBJ databases">
        <title>The genome of the haptophyte Pavlova lutheri (Diacronema luteri, Pavlovales) - a model for lipid biosynthesis in eukaryotic algae.</title>
        <authorList>
            <person name="Hulatt C.J."/>
            <person name="Posewitz M.C."/>
        </authorList>
    </citation>
    <scope>NUCLEOTIDE SEQUENCE</scope>
    <source>
        <strain evidence="13">NIVA-4/92</strain>
    </source>
</reference>
<dbReference type="PANTHER" id="PTHR43033:SF1">
    <property type="entry name" value="TRNA(ILE)-LYSIDINE SYNTHASE-RELATED"/>
    <property type="match status" value="1"/>
</dbReference>
<keyword evidence="6" id="KW-0547">Nucleotide-binding</keyword>
<protein>
    <recommendedName>
        <fullName evidence="2">tRNA(Ile)-lysidine synthetase</fullName>
        <ecNumber evidence="2">6.3.4.19</ecNumber>
    </recommendedName>
</protein>
<feature type="domain" description="tRNA(Ile)-lysidine synthase substrate-binding" evidence="11">
    <location>
        <begin position="362"/>
        <end position="423"/>
    </location>
</feature>
<evidence type="ECO:0000256" key="8">
    <source>
        <dbReference type="ARBA" id="ARBA00048539"/>
    </source>
</evidence>
<organism evidence="13 14">
    <name type="scientific">Diacronema lutheri</name>
    <name type="common">Unicellular marine alga</name>
    <name type="synonym">Monochrysis lutheri</name>
    <dbReference type="NCBI Taxonomy" id="2081491"/>
    <lineage>
        <taxon>Eukaryota</taxon>
        <taxon>Haptista</taxon>
        <taxon>Haptophyta</taxon>
        <taxon>Pavlovophyceae</taxon>
        <taxon>Pavlovales</taxon>
        <taxon>Pavlovaceae</taxon>
        <taxon>Diacronema</taxon>
    </lineage>
</organism>
<dbReference type="Proteomes" id="UP000751190">
    <property type="component" value="Unassembled WGS sequence"/>
</dbReference>
<dbReference type="GO" id="GO:0008033">
    <property type="term" value="P:tRNA processing"/>
    <property type="evidence" value="ECO:0007669"/>
    <property type="project" value="UniProtKB-KW"/>
</dbReference>
<evidence type="ECO:0000256" key="3">
    <source>
        <dbReference type="ARBA" id="ARBA00022490"/>
    </source>
</evidence>
<dbReference type="OrthoDB" id="434144at2759"/>
<dbReference type="InterPro" id="IPR014729">
    <property type="entry name" value="Rossmann-like_a/b/a_fold"/>
</dbReference>
<evidence type="ECO:0000256" key="2">
    <source>
        <dbReference type="ARBA" id="ARBA00013267"/>
    </source>
</evidence>
<evidence type="ECO:0000256" key="5">
    <source>
        <dbReference type="ARBA" id="ARBA00022694"/>
    </source>
</evidence>
<keyword evidence="3" id="KW-0963">Cytoplasm</keyword>
<dbReference type="CDD" id="cd01992">
    <property type="entry name" value="TilS_N"/>
    <property type="match status" value="1"/>
</dbReference>
<comment type="caution">
    <text evidence="13">The sequence shown here is derived from an EMBL/GenBank/DDBJ whole genome shotgun (WGS) entry which is preliminary data.</text>
</comment>
<dbReference type="GO" id="GO:0005737">
    <property type="term" value="C:cytoplasm"/>
    <property type="evidence" value="ECO:0007669"/>
    <property type="project" value="UniProtKB-SubCell"/>
</dbReference>
<keyword evidence="5" id="KW-0819">tRNA processing</keyword>
<comment type="subcellular location">
    <subcellularLocation>
        <location evidence="1">Cytoplasm</location>
    </subcellularLocation>
</comment>
<dbReference type="Pfam" id="PF11734">
    <property type="entry name" value="TilS_C"/>
    <property type="match status" value="1"/>
</dbReference>
<comment type="catalytic activity">
    <reaction evidence="8">
        <text>cytidine(34) in tRNA(Ile2) + L-lysine + ATP = lysidine(34) in tRNA(Ile2) + AMP + diphosphate + H(+)</text>
        <dbReference type="Rhea" id="RHEA:43744"/>
        <dbReference type="Rhea" id="RHEA-COMP:10625"/>
        <dbReference type="Rhea" id="RHEA-COMP:10670"/>
        <dbReference type="ChEBI" id="CHEBI:15378"/>
        <dbReference type="ChEBI" id="CHEBI:30616"/>
        <dbReference type="ChEBI" id="CHEBI:32551"/>
        <dbReference type="ChEBI" id="CHEBI:33019"/>
        <dbReference type="ChEBI" id="CHEBI:82748"/>
        <dbReference type="ChEBI" id="CHEBI:83665"/>
        <dbReference type="ChEBI" id="CHEBI:456215"/>
        <dbReference type="EC" id="6.3.4.19"/>
    </reaction>
</comment>
<keyword evidence="14" id="KW-1185">Reference proteome</keyword>
<sequence length="741" mass="79624">MAVLAGLLHAAMWCGRSLGVGAAPSLLRTPHACLCRRAVQRHAPRAVVRDGGAFPLPPARGAPTVADGGYDELSRRFERSLQAECSVGHGATVLALVSGGRDSVALLHLLARAQPALGFALHVLHFNHQTRAECDSEEAFVRDLAERHNAAFHVRRLERVPESGLQAHTRAWRRTESTALLARLAGETASDAVIALGHHADDDVETILLKWLRGCHVTRLAGMRARDGPFVRPLLGVGKEALTRWLEAGGLEWREDSSNATPKYKRNRIRLELVPLLQQLTGDALGVRLNDLVEQGREARELLDAHLGVDAAGGEAADGGAHEGEAIADEPAGAVRTARAAAHARSHAGDVAFSMAALHVSLDVPQLLALPRAVQTEAIHRFVLRRSGRASTYAEVRRALDRLRSPNAQSDLHLAGGWLLRRNGNKALVLPSNGALGLAPRGRGALETGAWAAAAGSAVCVAHAADCVVNVREGEEVHETDETDDAPTITLYNVPPGSRLRVRARREGDTFTPAWRERPVKLKDFLRGQKVPLHARNDVRLIAWDEERTDGTNGQPIGAGRADASTSPTVLAVYPTHVGRACAHDEGVHPPLSAKANAAGSHRLARGQSTLSAHADALSSLHTGATLHASSSVSWADDAEKWLAHRRAAEYASDILTAKQLSPFVRPATARSWKDEFAAWLDAAPAVGAKLASTSYAEAARPAARLTTNTWADETETWLAHRRAAESQCDRTLVQEAVWFK</sequence>
<keyword evidence="4" id="KW-0436">Ligase</keyword>
<keyword evidence="9" id="KW-0732">Signal</keyword>
<dbReference type="SUPFAM" id="SSF52402">
    <property type="entry name" value="Adenine nucleotide alpha hydrolases-like"/>
    <property type="match status" value="1"/>
</dbReference>
<dbReference type="Pfam" id="PF01171">
    <property type="entry name" value="ATP_bind_3"/>
    <property type="match status" value="1"/>
</dbReference>
<keyword evidence="7" id="KW-0067">ATP-binding</keyword>
<gene>
    <name evidence="13" type="ORF">KFE25_000848</name>
</gene>
<feature type="domain" description="tRNA(Ile)-lysidine/2-thiocytidine synthase N-terminal" evidence="10">
    <location>
        <begin position="94"/>
        <end position="271"/>
    </location>
</feature>
<dbReference type="InterPro" id="IPR015262">
    <property type="entry name" value="tRNA_Ile_lys_synt_subst-bd"/>
</dbReference>
<dbReference type="AlphaFoldDB" id="A0A8J5XS81"/>
<dbReference type="InterPro" id="IPR012094">
    <property type="entry name" value="tRNA_Ile_lys_synt"/>
</dbReference>
<dbReference type="NCBIfam" id="TIGR02432">
    <property type="entry name" value="lysidine_TilS_N"/>
    <property type="match status" value="1"/>
</dbReference>
<evidence type="ECO:0000256" key="7">
    <source>
        <dbReference type="ARBA" id="ARBA00022840"/>
    </source>
</evidence>
<dbReference type="InterPro" id="IPR011063">
    <property type="entry name" value="TilS/TtcA_N"/>
</dbReference>
<evidence type="ECO:0000256" key="4">
    <source>
        <dbReference type="ARBA" id="ARBA00022598"/>
    </source>
</evidence>
<feature type="chain" id="PRO_5035325255" description="tRNA(Ile)-lysidine synthetase" evidence="9">
    <location>
        <begin position="20"/>
        <end position="741"/>
    </location>
</feature>
<proteinExistence type="inferred from homology"/>
<dbReference type="SUPFAM" id="SSF56037">
    <property type="entry name" value="PheT/TilS domain"/>
    <property type="match status" value="1"/>
</dbReference>
<feature type="domain" description="Lysidine-tRNA(Ile) synthetase C-terminal" evidence="12">
    <location>
        <begin position="500"/>
        <end position="546"/>
    </location>
</feature>
<dbReference type="Gene3D" id="3.40.50.620">
    <property type="entry name" value="HUPs"/>
    <property type="match status" value="1"/>
</dbReference>
<dbReference type="Pfam" id="PF09179">
    <property type="entry name" value="TilS"/>
    <property type="match status" value="1"/>
</dbReference>
<evidence type="ECO:0000259" key="12">
    <source>
        <dbReference type="Pfam" id="PF11734"/>
    </source>
</evidence>
<evidence type="ECO:0000259" key="11">
    <source>
        <dbReference type="Pfam" id="PF09179"/>
    </source>
</evidence>
<evidence type="ECO:0000313" key="13">
    <source>
        <dbReference type="EMBL" id="KAG8467532.1"/>
    </source>
</evidence>
<evidence type="ECO:0000313" key="14">
    <source>
        <dbReference type="Proteomes" id="UP000751190"/>
    </source>
</evidence>
<dbReference type="InterPro" id="IPR012796">
    <property type="entry name" value="Lysidine-tRNA-synth_C"/>
</dbReference>
<dbReference type="EMBL" id="JAGTXO010000006">
    <property type="protein sequence ID" value="KAG8467532.1"/>
    <property type="molecule type" value="Genomic_DNA"/>
</dbReference>